<name>A0A2N9HIJ8_FAGSY</name>
<gene>
    <name evidence="1" type="ORF">FSB_LOCUS39402</name>
</gene>
<proteinExistence type="predicted"/>
<protein>
    <submittedName>
        <fullName evidence="1">Uncharacterized protein</fullName>
    </submittedName>
</protein>
<organism evidence="1">
    <name type="scientific">Fagus sylvatica</name>
    <name type="common">Beechnut</name>
    <dbReference type="NCBI Taxonomy" id="28930"/>
    <lineage>
        <taxon>Eukaryota</taxon>
        <taxon>Viridiplantae</taxon>
        <taxon>Streptophyta</taxon>
        <taxon>Embryophyta</taxon>
        <taxon>Tracheophyta</taxon>
        <taxon>Spermatophyta</taxon>
        <taxon>Magnoliopsida</taxon>
        <taxon>eudicotyledons</taxon>
        <taxon>Gunneridae</taxon>
        <taxon>Pentapetalae</taxon>
        <taxon>rosids</taxon>
        <taxon>fabids</taxon>
        <taxon>Fagales</taxon>
        <taxon>Fagaceae</taxon>
        <taxon>Fagus</taxon>
    </lineage>
</organism>
<sequence>MLPWVCVPCTVRAGAVHRWLAAVRAGGFSLSDLVVSVIWRFFWIVKD</sequence>
<accession>A0A2N9HIJ8</accession>
<reference evidence="1" key="1">
    <citation type="submission" date="2018-02" db="EMBL/GenBank/DDBJ databases">
        <authorList>
            <person name="Cohen D.B."/>
            <person name="Kent A.D."/>
        </authorList>
    </citation>
    <scope>NUCLEOTIDE SEQUENCE</scope>
</reference>
<dbReference type="EMBL" id="OIVN01003473">
    <property type="protein sequence ID" value="SPD11520.1"/>
    <property type="molecule type" value="Genomic_DNA"/>
</dbReference>
<dbReference type="AlphaFoldDB" id="A0A2N9HIJ8"/>
<evidence type="ECO:0000313" key="1">
    <source>
        <dbReference type="EMBL" id="SPD11520.1"/>
    </source>
</evidence>